<dbReference type="EMBL" id="AOIU01000005">
    <property type="protein sequence ID" value="ELZ29647.1"/>
    <property type="molecule type" value="Genomic_DNA"/>
</dbReference>
<evidence type="ECO:0000256" key="10">
    <source>
        <dbReference type="PROSITE-ProRule" id="PRU00700"/>
    </source>
</evidence>
<dbReference type="NCBIfam" id="NF009686">
    <property type="entry name" value="PRK13207.1"/>
    <property type="match status" value="1"/>
</dbReference>
<dbReference type="STRING" id="797114.C475_01821"/>
<feature type="binding site" evidence="5 8">
    <location>
        <position position="360"/>
    </location>
    <ligand>
        <name>Ni(2+)</name>
        <dbReference type="ChEBI" id="CHEBI:49786"/>
        <label>1</label>
    </ligand>
</feature>
<feature type="binding site" evidence="5 8">
    <location>
        <position position="272"/>
    </location>
    <ligand>
        <name>Ni(2+)</name>
        <dbReference type="ChEBI" id="CHEBI:49786"/>
        <label>2</label>
    </ligand>
</feature>
<dbReference type="PROSITE" id="PS51368">
    <property type="entry name" value="UREASE_3"/>
    <property type="match status" value="1"/>
</dbReference>
<dbReference type="AlphaFoldDB" id="M0D4N6"/>
<evidence type="ECO:0000259" key="14">
    <source>
        <dbReference type="PROSITE" id="PS51368"/>
    </source>
</evidence>
<dbReference type="eggNOG" id="arCOG00698">
    <property type="taxonomic scope" value="Archaea"/>
</dbReference>
<dbReference type="GO" id="GO:0009039">
    <property type="term" value="F:urease activity"/>
    <property type="evidence" value="ECO:0007669"/>
    <property type="project" value="UniProtKB-UniRule"/>
</dbReference>
<dbReference type="PANTHER" id="PTHR43440">
    <property type="entry name" value="UREASE"/>
    <property type="match status" value="1"/>
</dbReference>
<dbReference type="InterPro" id="IPR017950">
    <property type="entry name" value="Urease_AS"/>
</dbReference>
<dbReference type="Proteomes" id="UP000011626">
    <property type="component" value="Unassembled WGS sequence"/>
</dbReference>
<keyword evidence="2 5" id="KW-0533">Nickel</keyword>
<dbReference type="InterPro" id="IPR050112">
    <property type="entry name" value="Urease_alpha_subunit"/>
</dbReference>
<feature type="region of interest" description="Disordered" evidence="13">
    <location>
        <begin position="378"/>
        <end position="399"/>
    </location>
</feature>
<dbReference type="SUPFAM" id="SSF51556">
    <property type="entry name" value="Metallo-dependent hydrolases"/>
    <property type="match status" value="1"/>
</dbReference>
<dbReference type="InterPro" id="IPR032466">
    <property type="entry name" value="Metal_Hydrolase"/>
</dbReference>
<reference evidence="15 16" key="1">
    <citation type="journal article" date="2014" name="PLoS Genet.">
        <title>Phylogenetically driven sequencing of extremely halophilic archaea reveals strategies for static and dynamic osmo-response.</title>
        <authorList>
            <person name="Becker E.A."/>
            <person name="Seitzer P.M."/>
            <person name="Tritt A."/>
            <person name="Larsen D."/>
            <person name="Krusor M."/>
            <person name="Yao A.I."/>
            <person name="Wu D."/>
            <person name="Madern D."/>
            <person name="Eisen J.A."/>
            <person name="Darling A.E."/>
            <person name="Facciotti M.T."/>
        </authorList>
    </citation>
    <scope>NUCLEOTIDE SEQUENCE [LARGE SCALE GENOMIC DNA]</scope>
    <source>
        <strain evidence="15 16">2-9-1</strain>
    </source>
</reference>
<dbReference type="InterPro" id="IPR006680">
    <property type="entry name" value="Amidohydro-rel"/>
</dbReference>
<keyword evidence="16" id="KW-1185">Reference proteome</keyword>
<evidence type="ECO:0000256" key="6">
    <source>
        <dbReference type="NCBIfam" id="TIGR01792"/>
    </source>
</evidence>
<feature type="binding site" evidence="5 8">
    <location>
        <position position="246"/>
    </location>
    <ligand>
        <name>Ni(2+)</name>
        <dbReference type="ChEBI" id="CHEBI:49786"/>
        <label>2</label>
    </ligand>
</feature>
<sequence>MTREVDREAYAELYGPTTGDRVRLGDTELLVEVEEDRRTPGDEAVFGGGKTLRDGLGQSPGTTQAEGALDWVLTNALVMDPVLGIVAADIGIRNGEIAGIGKAGNPDTMDGVDMVVGPSTDVYPAEGKIATPGGLDIHVHFNSAQLPDHALASGVTTMLGGGYGGGATTCTTGPENVKRFLQAAEAWPVNVGFYGKGNASKPGPLREQLEAGACGLKIHEDWGSMPAAIDTCLDVAEEEDVQVCMHTDTLNEAGFVENTFAAVDGRTMHLFHIEGAGGGHAPDIMEMVGQPNMLPSSTNPSMPYTVNTFDEHLDMVMVCHHLNPDVPEDVAFAESRVRAETIGAEDVLHDVGAISMMTSDSQAMGRQAEVVSRTWQTASKMKGQRGALPEDEAADTSTEADNFRAKRYLAKYTVNPAISAGIDDYVGTLEPGKLADVVLWDPAFFGVKPAITFKGGFPVYSEMGEANGSLMTCEPVVQRPRAGAVGKAKHGLSLSFVSPAAAEAGVGEAYGLDCPVVPVSGARTPGKADMHYNDYCPDDIEIDPETFEVRVDGEVVSAEPSEEVSLAQRYML</sequence>
<name>M0D4N6_9EURY</name>
<dbReference type="OrthoDB" id="42542at2157"/>
<dbReference type="PRINTS" id="PR01752">
    <property type="entry name" value="UREASE"/>
</dbReference>
<evidence type="ECO:0000256" key="4">
    <source>
        <dbReference type="ARBA" id="ARBA00022801"/>
    </source>
</evidence>
<dbReference type="InterPro" id="IPR017951">
    <property type="entry name" value="Urease_asu_c"/>
</dbReference>
<gene>
    <name evidence="5 15" type="primary">ureC</name>
    <name evidence="15" type="ORF">C475_01821</name>
</gene>
<accession>M0D4N6</accession>
<evidence type="ECO:0000256" key="2">
    <source>
        <dbReference type="ARBA" id="ARBA00022596"/>
    </source>
</evidence>
<keyword evidence="3 5" id="KW-0479">Metal-binding</keyword>
<comment type="PTM">
    <text evidence="5">Carboxylation allows a single lysine to coordinate two nickel ions.</text>
</comment>
<comment type="PTM">
    <text evidence="7">Carbamylation allows a single lysine to coordinate two nickel ions.</text>
</comment>
<evidence type="ECO:0000256" key="13">
    <source>
        <dbReference type="SAM" id="MobiDB-lite"/>
    </source>
</evidence>
<feature type="binding site" evidence="5 8">
    <location>
        <position position="140"/>
    </location>
    <ligand>
        <name>Ni(2+)</name>
        <dbReference type="ChEBI" id="CHEBI:49786"/>
        <label>1</label>
    </ligand>
</feature>
<evidence type="ECO:0000256" key="5">
    <source>
        <dbReference type="HAMAP-Rule" id="MF_01953"/>
    </source>
</evidence>
<dbReference type="GO" id="GO:0043419">
    <property type="term" value="P:urea catabolic process"/>
    <property type="evidence" value="ECO:0007669"/>
    <property type="project" value="UniProtKB-UniRule"/>
</dbReference>
<dbReference type="CDD" id="cd00375">
    <property type="entry name" value="Urease_alpha"/>
    <property type="match status" value="1"/>
</dbReference>
<dbReference type="NCBIfam" id="TIGR01792">
    <property type="entry name" value="urease_alph"/>
    <property type="match status" value="1"/>
</dbReference>
<feature type="domain" description="Urease" evidence="14">
    <location>
        <begin position="133"/>
        <end position="572"/>
    </location>
</feature>
<keyword evidence="5" id="KW-0963">Cytoplasm</keyword>
<comment type="cofactor">
    <cofactor evidence="5 8 11">
        <name>Ni cation</name>
        <dbReference type="ChEBI" id="CHEBI:25516"/>
    </cofactor>
    <text evidence="5 8 11">Binds 2 nickel ions per subunit.</text>
</comment>
<evidence type="ECO:0000256" key="1">
    <source>
        <dbReference type="ARBA" id="ARBA00004897"/>
    </source>
</evidence>
<evidence type="ECO:0000256" key="7">
    <source>
        <dbReference type="PIRSR" id="PIRSR611612-50"/>
    </source>
</evidence>
<evidence type="ECO:0000256" key="8">
    <source>
        <dbReference type="PIRSR" id="PIRSR611612-51"/>
    </source>
</evidence>
<dbReference type="GO" id="GO:0005737">
    <property type="term" value="C:cytoplasm"/>
    <property type="evidence" value="ECO:0007669"/>
    <property type="project" value="UniProtKB-SubCell"/>
</dbReference>
<dbReference type="Pfam" id="PF00449">
    <property type="entry name" value="Urease_alpha"/>
    <property type="match status" value="1"/>
</dbReference>
<dbReference type="InterPro" id="IPR011059">
    <property type="entry name" value="Metal-dep_hydrolase_composite"/>
</dbReference>
<dbReference type="UniPathway" id="UPA00258">
    <property type="reaction ID" value="UER00370"/>
</dbReference>
<feature type="binding site" evidence="5 10">
    <location>
        <position position="219"/>
    </location>
    <ligand>
        <name>substrate</name>
    </ligand>
</feature>
<feature type="active site" description="Proton donor" evidence="5 9">
    <location>
        <position position="320"/>
    </location>
</feature>
<dbReference type="Gene3D" id="2.30.40.10">
    <property type="entry name" value="Urease, subunit C, domain 1"/>
    <property type="match status" value="1"/>
</dbReference>
<evidence type="ECO:0000256" key="12">
    <source>
        <dbReference type="RuleBase" id="RU004158"/>
    </source>
</evidence>
<comment type="subunit">
    <text evidence="5">Heterotrimer of UreA (gamma), UreB (beta) and UreC (alpha) subunits. Three heterotrimers associate to form the active enzyme.</text>
</comment>
<dbReference type="Gene3D" id="3.20.20.140">
    <property type="entry name" value="Metal-dependent hydrolases"/>
    <property type="match status" value="1"/>
</dbReference>
<comment type="caution">
    <text evidence="15">The sequence shown here is derived from an EMBL/GenBank/DDBJ whole genome shotgun (WGS) entry which is preliminary data.</text>
</comment>
<evidence type="ECO:0000256" key="3">
    <source>
        <dbReference type="ARBA" id="ARBA00022723"/>
    </source>
</evidence>
<dbReference type="InterPro" id="IPR011612">
    <property type="entry name" value="Urease_alpha_N_dom"/>
</dbReference>
<dbReference type="PATRIC" id="fig|797114.5.peg.362"/>
<evidence type="ECO:0000313" key="16">
    <source>
        <dbReference type="Proteomes" id="UP000011626"/>
    </source>
</evidence>
<feature type="binding site" description="via carbamate group" evidence="5 8">
    <location>
        <position position="217"/>
    </location>
    <ligand>
        <name>Ni(2+)</name>
        <dbReference type="ChEBI" id="CHEBI:49786"/>
        <label>1</label>
    </ligand>
</feature>
<comment type="catalytic activity">
    <reaction evidence="5 11">
        <text>urea + 2 H2O + H(+) = hydrogencarbonate + 2 NH4(+)</text>
        <dbReference type="Rhea" id="RHEA:20557"/>
        <dbReference type="ChEBI" id="CHEBI:15377"/>
        <dbReference type="ChEBI" id="CHEBI:15378"/>
        <dbReference type="ChEBI" id="CHEBI:16199"/>
        <dbReference type="ChEBI" id="CHEBI:17544"/>
        <dbReference type="ChEBI" id="CHEBI:28938"/>
        <dbReference type="EC" id="3.5.1.5"/>
    </reaction>
</comment>
<feature type="modified residue" description="N6-carboxylysine" evidence="5 7">
    <location>
        <position position="217"/>
    </location>
</feature>
<dbReference type="HAMAP" id="MF_01953">
    <property type="entry name" value="Urease_alpha"/>
    <property type="match status" value="1"/>
</dbReference>
<feature type="binding site" description="via carbamate group" evidence="5 8">
    <location>
        <position position="217"/>
    </location>
    <ligand>
        <name>Ni(2+)</name>
        <dbReference type="ChEBI" id="CHEBI:49786"/>
        <label>2</label>
    </ligand>
</feature>
<comment type="pathway">
    <text evidence="1 5">Nitrogen metabolism; urea degradation; CO(2) and NH(3) from urea (urease route): step 1/1.</text>
</comment>
<dbReference type="EC" id="3.5.1.5" evidence="5 6"/>
<evidence type="ECO:0000313" key="15">
    <source>
        <dbReference type="EMBL" id="ELZ29647.1"/>
    </source>
</evidence>
<dbReference type="PANTHER" id="PTHR43440:SF1">
    <property type="entry name" value="UREASE"/>
    <property type="match status" value="1"/>
</dbReference>
<dbReference type="PROSITE" id="PS00145">
    <property type="entry name" value="UREASE_2"/>
    <property type="match status" value="1"/>
</dbReference>
<dbReference type="MEROPS" id="M38.982"/>
<feature type="binding site" evidence="5 8">
    <location>
        <position position="138"/>
    </location>
    <ligand>
        <name>Ni(2+)</name>
        <dbReference type="ChEBI" id="CHEBI:49786"/>
        <label>1</label>
    </ligand>
</feature>
<dbReference type="SUPFAM" id="SSF51338">
    <property type="entry name" value="Composite domain of metallo-dependent hydrolases"/>
    <property type="match status" value="1"/>
</dbReference>
<dbReference type="InterPro" id="IPR005848">
    <property type="entry name" value="Urease_asu"/>
</dbReference>
<evidence type="ECO:0000256" key="9">
    <source>
        <dbReference type="PIRSR" id="PIRSR611612-52"/>
    </source>
</evidence>
<proteinExistence type="inferred from homology"/>
<dbReference type="RefSeq" id="WP_006882017.1">
    <property type="nucleotide sequence ID" value="NZ_AOIU01000005.1"/>
</dbReference>
<dbReference type="Pfam" id="PF01979">
    <property type="entry name" value="Amidohydro_1"/>
    <property type="match status" value="1"/>
</dbReference>
<comment type="similarity">
    <text evidence="5 12">Belongs to the metallo-dependent hydrolases superfamily. Urease alpha subunit family.</text>
</comment>
<dbReference type="GO" id="GO:0016151">
    <property type="term" value="F:nickel cation binding"/>
    <property type="evidence" value="ECO:0007669"/>
    <property type="project" value="UniProtKB-UniRule"/>
</dbReference>
<evidence type="ECO:0000256" key="11">
    <source>
        <dbReference type="RuleBase" id="RU000510"/>
    </source>
</evidence>
<organism evidence="15 16">
    <name type="scientific">Halosimplex carlsbadense 2-9-1</name>
    <dbReference type="NCBI Taxonomy" id="797114"/>
    <lineage>
        <taxon>Archaea</taxon>
        <taxon>Methanobacteriati</taxon>
        <taxon>Methanobacteriota</taxon>
        <taxon>Stenosarchaea group</taxon>
        <taxon>Halobacteria</taxon>
        <taxon>Halobacteriales</taxon>
        <taxon>Haloarculaceae</taxon>
        <taxon>Halosimplex</taxon>
    </lineage>
</organism>
<comment type="subcellular location">
    <subcellularLocation>
        <location evidence="5">Cytoplasm</location>
    </subcellularLocation>
</comment>
<keyword evidence="4 5" id="KW-0378">Hydrolase</keyword>
<protein>
    <recommendedName>
        <fullName evidence="5 6">Urease subunit alpha</fullName>
        <ecNumber evidence="5 6">3.5.1.5</ecNumber>
    </recommendedName>
    <alternativeName>
        <fullName evidence="5">Urea amidohydrolase subunit alpha</fullName>
    </alternativeName>
</protein>